<proteinExistence type="predicted"/>
<reference evidence="1" key="2">
    <citation type="submission" date="2022-06" db="UniProtKB">
        <authorList>
            <consortium name="EnsemblMetazoa"/>
        </authorList>
    </citation>
    <scope>IDENTIFICATION</scope>
    <source>
        <strain evidence="1">PS312</strain>
    </source>
</reference>
<dbReference type="EnsemblMetazoa" id="PPA46408.1">
    <property type="protein sequence ID" value="PPA46408.1"/>
    <property type="gene ID" value="WBGene00284777"/>
</dbReference>
<keyword evidence="2" id="KW-1185">Reference proteome</keyword>
<sequence>MGLVGGSHGGCCGLYVAKINFDVTALETFELEQLLKPFLISILPQQPLQLLVWFRRLRKSPSLRCGFEA</sequence>
<dbReference type="Proteomes" id="UP000005239">
    <property type="component" value="Unassembled WGS sequence"/>
</dbReference>
<accession>A0A8R1V1V4</accession>
<protein>
    <submittedName>
        <fullName evidence="1">Uncharacterized protein</fullName>
    </submittedName>
</protein>
<dbReference type="AlphaFoldDB" id="A0A2A6BV01"/>
<evidence type="ECO:0000313" key="2">
    <source>
        <dbReference type="Proteomes" id="UP000005239"/>
    </source>
</evidence>
<gene>
    <name evidence="1" type="primary">WBGene00284777</name>
</gene>
<accession>A0A2A6BV01</accession>
<organism evidence="1 2">
    <name type="scientific">Pristionchus pacificus</name>
    <name type="common">Parasitic nematode worm</name>
    <dbReference type="NCBI Taxonomy" id="54126"/>
    <lineage>
        <taxon>Eukaryota</taxon>
        <taxon>Metazoa</taxon>
        <taxon>Ecdysozoa</taxon>
        <taxon>Nematoda</taxon>
        <taxon>Chromadorea</taxon>
        <taxon>Rhabditida</taxon>
        <taxon>Rhabditina</taxon>
        <taxon>Diplogasteromorpha</taxon>
        <taxon>Diplogasteroidea</taxon>
        <taxon>Neodiplogasteridae</taxon>
        <taxon>Pristionchus</taxon>
    </lineage>
</organism>
<evidence type="ECO:0000313" key="1">
    <source>
        <dbReference type="EnsemblMetazoa" id="PPA46408.1"/>
    </source>
</evidence>
<reference evidence="2" key="1">
    <citation type="journal article" date="2008" name="Nat. Genet.">
        <title>The Pristionchus pacificus genome provides a unique perspective on nematode lifestyle and parasitism.</title>
        <authorList>
            <person name="Dieterich C."/>
            <person name="Clifton S.W."/>
            <person name="Schuster L.N."/>
            <person name="Chinwalla A."/>
            <person name="Delehaunty K."/>
            <person name="Dinkelacker I."/>
            <person name="Fulton L."/>
            <person name="Fulton R."/>
            <person name="Godfrey J."/>
            <person name="Minx P."/>
            <person name="Mitreva M."/>
            <person name="Roeseler W."/>
            <person name="Tian H."/>
            <person name="Witte H."/>
            <person name="Yang S.P."/>
            <person name="Wilson R.K."/>
            <person name="Sommer R.J."/>
        </authorList>
    </citation>
    <scope>NUCLEOTIDE SEQUENCE [LARGE SCALE GENOMIC DNA]</scope>
    <source>
        <strain evidence="2">PS312</strain>
    </source>
</reference>
<name>A0A2A6BV01_PRIPA</name>